<protein>
    <submittedName>
        <fullName evidence="3">Ribonuclease H-like protein</fullName>
    </submittedName>
</protein>
<organism evidence="3 4">
    <name type="scientific">Westerdykella ornata</name>
    <dbReference type="NCBI Taxonomy" id="318751"/>
    <lineage>
        <taxon>Eukaryota</taxon>
        <taxon>Fungi</taxon>
        <taxon>Dikarya</taxon>
        <taxon>Ascomycota</taxon>
        <taxon>Pezizomycotina</taxon>
        <taxon>Dothideomycetes</taxon>
        <taxon>Pleosporomycetidae</taxon>
        <taxon>Pleosporales</taxon>
        <taxon>Sporormiaceae</taxon>
        <taxon>Westerdykella</taxon>
    </lineage>
</organism>
<dbReference type="PROSITE" id="PS50879">
    <property type="entry name" value="RNASE_H_1"/>
    <property type="match status" value="1"/>
</dbReference>
<gene>
    <name evidence="3" type="ORF">EI97DRAFT_470858</name>
</gene>
<evidence type="ECO:0000313" key="4">
    <source>
        <dbReference type="Proteomes" id="UP000800097"/>
    </source>
</evidence>
<feature type="chain" id="PRO_5025610459" evidence="1">
    <location>
        <begin position="23"/>
        <end position="270"/>
    </location>
</feature>
<dbReference type="InterPro" id="IPR002156">
    <property type="entry name" value="RNaseH_domain"/>
</dbReference>
<dbReference type="GeneID" id="54554968"/>
<dbReference type="CDD" id="cd09276">
    <property type="entry name" value="Rnase_HI_RT_non_LTR"/>
    <property type="match status" value="1"/>
</dbReference>
<sequence length="270" mass="29891">MAIPLAPELLFFLMLTMANIRAGITMTTNRLQDREKLPAPYGTDRLPEHEVRREGRSVTFYSDGSYTPANGLLAAAIAFQDPRGGWQTRAAPLGRNVGDQHDAELFGVCLALRTAVERKRAGDDFRNITIYTDSKKAVEMLMPKLHDDKDFPIILGPVPAEGKWTFEEILDLADELAQDSYIHVRWIKGHNGIIGNAVADTAAKTANKKQNASAATSYPLLIPEQYMGHGPLVTLEYAYRAGIRPLPALPEGTTENQERDDEIDAFLKSL</sequence>
<dbReference type="AlphaFoldDB" id="A0A6A6J6M8"/>
<dbReference type="Pfam" id="PF00075">
    <property type="entry name" value="RNase_H"/>
    <property type="match status" value="1"/>
</dbReference>
<dbReference type="GO" id="GO:0003676">
    <property type="term" value="F:nucleic acid binding"/>
    <property type="evidence" value="ECO:0007669"/>
    <property type="project" value="InterPro"/>
</dbReference>
<evidence type="ECO:0000259" key="2">
    <source>
        <dbReference type="PROSITE" id="PS50879"/>
    </source>
</evidence>
<dbReference type="Proteomes" id="UP000800097">
    <property type="component" value="Unassembled WGS sequence"/>
</dbReference>
<dbReference type="SUPFAM" id="SSF53098">
    <property type="entry name" value="Ribonuclease H-like"/>
    <property type="match status" value="1"/>
</dbReference>
<reference evidence="3" key="1">
    <citation type="journal article" date="2020" name="Stud. Mycol.">
        <title>101 Dothideomycetes genomes: a test case for predicting lifestyles and emergence of pathogens.</title>
        <authorList>
            <person name="Haridas S."/>
            <person name="Albert R."/>
            <person name="Binder M."/>
            <person name="Bloem J."/>
            <person name="Labutti K."/>
            <person name="Salamov A."/>
            <person name="Andreopoulos B."/>
            <person name="Baker S."/>
            <person name="Barry K."/>
            <person name="Bills G."/>
            <person name="Bluhm B."/>
            <person name="Cannon C."/>
            <person name="Castanera R."/>
            <person name="Culley D."/>
            <person name="Daum C."/>
            <person name="Ezra D."/>
            <person name="Gonzalez J."/>
            <person name="Henrissat B."/>
            <person name="Kuo A."/>
            <person name="Liang C."/>
            <person name="Lipzen A."/>
            <person name="Lutzoni F."/>
            <person name="Magnuson J."/>
            <person name="Mondo S."/>
            <person name="Nolan M."/>
            <person name="Ohm R."/>
            <person name="Pangilinan J."/>
            <person name="Park H.-J."/>
            <person name="Ramirez L."/>
            <person name="Alfaro M."/>
            <person name="Sun H."/>
            <person name="Tritt A."/>
            <person name="Yoshinaga Y."/>
            <person name="Zwiers L.-H."/>
            <person name="Turgeon B."/>
            <person name="Goodwin S."/>
            <person name="Spatafora J."/>
            <person name="Crous P."/>
            <person name="Grigoriev I."/>
        </authorList>
    </citation>
    <scope>NUCLEOTIDE SEQUENCE</scope>
    <source>
        <strain evidence="3">CBS 379.55</strain>
    </source>
</reference>
<feature type="signal peptide" evidence="1">
    <location>
        <begin position="1"/>
        <end position="22"/>
    </location>
</feature>
<dbReference type="GO" id="GO:0004523">
    <property type="term" value="F:RNA-DNA hybrid ribonuclease activity"/>
    <property type="evidence" value="ECO:0007669"/>
    <property type="project" value="InterPro"/>
</dbReference>
<dbReference type="RefSeq" id="XP_033649406.1">
    <property type="nucleotide sequence ID" value="XM_033801793.1"/>
</dbReference>
<dbReference type="InterPro" id="IPR012337">
    <property type="entry name" value="RNaseH-like_sf"/>
</dbReference>
<keyword evidence="4" id="KW-1185">Reference proteome</keyword>
<dbReference type="InterPro" id="IPR036397">
    <property type="entry name" value="RNaseH_sf"/>
</dbReference>
<proteinExistence type="predicted"/>
<name>A0A6A6J6M8_WESOR</name>
<dbReference type="EMBL" id="ML986531">
    <property type="protein sequence ID" value="KAF2271867.1"/>
    <property type="molecule type" value="Genomic_DNA"/>
</dbReference>
<dbReference type="Gene3D" id="3.30.420.10">
    <property type="entry name" value="Ribonuclease H-like superfamily/Ribonuclease H"/>
    <property type="match status" value="1"/>
</dbReference>
<dbReference type="OrthoDB" id="4729724at2759"/>
<evidence type="ECO:0000313" key="3">
    <source>
        <dbReference type="EMBL" id="KAF2271867.1"/>
    </source>
</evidence>
<accession>A0A6A6J6M8</accession>
<keyword evidence="1" id="KW-0732">Signal</keyword>
<feature type="domain" description="RNase H type-1" evidence="2">
    <location>
        <begin position="54"/>
        <end position="208"/>
    </location>
</feature>
<evidence type="ECO:0000256" key="1">
    <source>
        <dbReference type="SAM" id="SignalP"/>
    </source>
</evidence>